<evidence type="ECO:0000256" key="3">
    <source>
        <dbReference type="ARBA" id="ARBA00022771"/>
    </source>
</evidence>
<dbReference type="SUPFAM" id="SSF57667">
    <property type="entry name" value="beta-beta-alpha zinc fingers"/>
    <property type="match status" value="1"/>
</dbReference>
<feature type="compositionally biased region" description="Polar residues" evidence="6">
    <location>
        <begin position="278"/>
        <end position="287"/>
    </location>
</feature>
<sequence>METGKPGLASCAAHMSSVAAQTERRMEVQAPLTALYIHTVPALPSQPLPQPSLAAVDPTALHLTMPPLYSKETLPFLTLHIASGLQPGLSVTAAPPAAKPKSSGKHLCPHCGRDCMKPSVLEKHLRCHTGERPYPCTVCGISFKTQSNLYKHKRTQAHARLSSESEQSTMGSQDSISWSTETTSLSVDESVGVEGDANLPVAKKAPVVTQTLECTEKISSPKIQEQTQLTQPENKPNAARPTLVNRHVVLQRQEATLFSKQWESSVSNSKSQSHESTDSGFSESSELYPSPGSLLPDHSMDSLTETTTEHGEETASHQENQEDKATTKEQGNRSLEERITKLISQNSVVVEDKHLENVRPRKSVLSKQGSIDLPMPYTYKDSFHFDMRISKMSNSNRKTGLYNSVPTQQSTTVEHAPLIRSNSLPFSVSLLQPDQSCPTSSSHHRDYAEFFRRGSSGQINPTGFSIKSVNQQSSTHRPLVRQAAVDCNHATDALFKHSSVEEACTSSVRCHGEAGDMCGETGNRKLRRKKAQKFAYNKWYMYGGGTFKKLYDLERGGENSAVRGTKSMPSPEVIQSLQKRLSAGHCETSVVSSPNLVRSATVHSLEAHSAGLQLMPGVSFNSQPSHILASPTTPRMPLRRNLSLSVLPLPFLSLTPNLSFDHNQRSEARTLSNDIFVPTSQSHVNIPSDRKKQRTDDKLCSRDMETDPNVSIAHTCTTPQPHLSQINIQQSSANGSQFSASTINVNAPLGTSSPAASISTAVQSSFMPKYQLKLPNTSDSNSTLPNSSLPIQVGSKTTQNNIVSVSVSTVPTLPSKANTSNAAHQNIIAPEDCSSVPTQSMPCAASQINVVSPVVQQCPMADTKTTASLRNSHVGHFSSSFGTVAPTTLSNTSVTFTPIHRTRSAPAAFTAFAPTQRQPTSQKSPPVL</sequence>
<dbReference type="AlphaFoldDB" id="A0A8C6UHH4"/>
<evidence type="ECO:0000259" key="7">
    <source>
        <dbReference type="PROSITE" id="PS50157"/>
    </source>
</evidence>
<dbReference type="InterPro" id="IPR013087">
    <property type="entry name" value="Znf_C2H2_type"/>
</dbReference>
<dbReference type="GO" id="GO:0008270">
    <property type="term" value="F:zinc ion binding"/>
    <property type="evidence" value="ECO:0007669"/>
    <property type="project" value="UniProtKB-KW"/>
</dbReference>
<keyword evidence="4" id="KW-0862">Zinc</keyword>
<organism evidence="8 9">
    <name type="scientific">Neogobius melanostomus</name>
    <name type="common">round goby</name>
    <dbReference type="NCBI Taxonomy" id="47308"/>
    <lineage>
        <taxon>Eukaryota</taxon>
        <taxon>Metazoa</taxon>
        <taxon>Chordata</taxon>
        <taxon>Craniata</taxon>
        <taxon>Vertebrata</taxon>
        <taxon>Euteleostomi</taxon>
        <taxon>Actinopterygii</taxon>
        <taxon>Neopterygii</taxon>
        <taxon>Teleostei</taxon>
        <taxon>Neoteleostei</taxon>
        <taxon>Acanthomorphata</taxon>
        <taxon>Gobiaria</taxon>
        <taxon>Gobiiformes</taxon>
        <taxon>Gobioidei</taxon>
        <taxon>Gobiidae</taxon>
        <taxon>Benthophilinae</taxon>
        <taxon>Neogobiini</taxon>
        <taxon>Neogobius</taxon>
    </lineage>
</organism>
<dbReference type="FunFam" id="3.30.160.60:FF:000710">
    <property type="entry name" value="Zinc finger protein 768"/>
    <property type="match status" value="1"/>
</dbReference>
<feature type="region of interest" description="Disordered" evidence="6">
    <location>
        <begin position="223"/>
        <end position="244"/>
    </location>
</feature>
<dbReference type="Pfam" id="PF00096">
    <property type="entry name" value="zf-C2H2"/>
    <property type="match status" value="1"/>
</dbReference>
<dbReference type="Gene3D" id="3.30.160.60">
    <property type="entry name" value="Classic Zinc Finger"/>
    <property type="match status" value="2"/>
</dbReference>
<keyword evidence="9" id="KW-1185">Reference proteome</keyword>
<reference evidence="8" key="2">
    <citation type="submission" date="2025-09" db="UniProtKB">
        <authorList>
            <consortium name="Ensembl"/>
        </authorList>
    </citation>
    <scope>IDENTIFICATION</scope>
</reference>
<feature type="compositionally biased region" description="Polar residues" evidence="6">
    <location>
        <begin position="223"/>
        <end position="234"/>
    </location>
</feature>
<keyword evidence="3 5" id="KW-0863">Zinc-finger</keyword>
<keyword evidence="1" id="KW-0479">Metal-binding</keyword>
<evidence type="ECO:0000256" key="4">
    <source>
        <dbReference type="ARBA" id="ARBA00022833"/>
    </source>
</evidence>
<feature type="domain" description="C2H2-type" evidence="7">
    <location>
        <begin position="134"/>
        <end position="163"/>
    </location>
</feature>
<feature type="compositionally biased region" description="Polar residues" evidence="6">
    <location>
        <begin position="259"/>
        <end position="271"/>
    </location>
</feature>
<dbReference type="Proteomes" id="UP000694523">
    <property type="component" value="Unplaced"/>
</dbReference>
<evidence type="ECO:0000313" key="8">
    <source>
        <dbReference type="Ensembl" id="ENSNMLP00000034338.1"/>
    </source>
</evidence>
<name>A0A8C6UHH4_9GOBI</name>
<dbReference type="PROSITE" id="PS00028">
    <property type="entry name" value="ZINC_FINGER_C2H2_1"/>
    <property type="match status" value="2"/>
</dbReference>
<dbReference type="SMART" id="SM00355">
    <property type="entry name" value="ZnF_C2H2"/>
    <property type="match status" value="2"/>
</dbReference>
<dbReference type="Ensembl" id="ENSNMLT00000038245.1">
    <property type="protein sequence ID" value="ENSNMLP00000034338.1"/>
    <property type="gene ID" value="ENSNMLG00000021392.1"/>
</dbReference>
<keyword evidence="2" id="KW-0677">Repeat</keyword>
<evidence type="ECO:0000313" key="9">
    <source>
        <dbReference type="Proteomes" id="UP000694523"/>
    </source>
</evidence>
<dbReference type="PANTHER" id="PTHR47166">
    <property type="entry name" value="ZINC FINGER PROTEIN 831"/>
    <property type="match status" value="1"/>
</dbReference>
<evidence type="ECO:0000256" key="2">
    <source>
        <dbReference type="ARBA" id="ARBA00022737"/>
    </source>
</evidence>
<accession>A0A8C6UHH4</accession>
<feature type="compositionally biased region" description="Polar residues" evidence="6">
    <location>
        <begin position="162"/>
        <end position="183"/>
    </location>
</feature>
<feature type="compositionally biased region" description="Basic and acidic residues" evidence="6">
    <location>
        <begin position="307"/>
        <end position="339"/>
    </location>
</feature>
<reference evidence="8" key="1">
    <citation type="submission" date="2025-08" db="UniProtKB">
        <authorList>
            <consortium name="Ensembl"/>
        </authorList>
    </citation>
    <scope>IDENTIFICATION</scope>
</reference>
<dbReference type="PROSITE" id="PS50157">
    <property type="entry name" value="ZINC_FINGER_C2H2_2"/>
    <property type="match status" value="2"/>
</dbReference>
<evidence type="ECO:0000256" key="6">
    <source>
        <dbReference type="SAM" id="MobiDB-lite"/>
    </source>
</evidence>
<proteinExistence type="predicted"/>
<dbReference type="PANTHER" id="PTHR47166:SF1">
    <property type="entry name" value="ZINC FINGER PROTEIN 831"/>
    <property type="match status" value="1"/>
</dbReference>
<feature type="region of interest" description="Disordered" evidence="6">
    <location>
        <begin position="154"/>
        <end position="183"/>
    </location>
</feature>
<dbReference type="InterPro" id="IPR036236">
    <property type="entry name" value="Znf_C2H2_sf"/>
</dbReference>
<evidence type="ECO:0000256" key="5">
    <source>
        <dbReference type="PROSITE-ProRule" id="PRU00042"/>
    </source>
</evidence>
<feature type="domain" description="C2H2-type" evidence="7">
    <location>
        <begin position="106"/>
        <end position="133"/>
    </location>
</feature>
<evidence type="ECO:0000256" key="1">
    <source>
        <dbReference type="ARBA" id="ARBA00022723"/>
    </source>
</evidence>
<protein>
    <recommendedName>
        <fullName evidence="7">C2H2-type domain-containing protein</fullName>
    </recommendedName>
</protein>
<feature type="region of interest" description="Disordered" evidence="6">
    <location>
        <begin position="259"/>
        <end position="339"/>
    </location>
</feature>